<evidence type="ECO:0000259" key="1">
    <source>
        <dbReference type="PROSITE" id="PS50404"/>
    </source>
</evidence>
<dbReference type="Gene3D" id="1.20.1050.10">
    <property type="match status" value="1"/>
</dbReference>
<dbReference type="RefSeq" id="WP_100703764.1">
    <property type="nucleotide sequence ID" value="NZ_MLFP01000003.1"/>
</dbReference>
<name>A0A2M9W704_9GAMM</name>
<dbReference type="PROSITE" id="PS50404">
    <property type="entry name" value="GST_NTER"/>
    <property type="match status" value="1"/>
</dbReference>
<organism evidence="3 4">
    <name type="scientific">Pantoea rodasii</name>
    <dbReference type="NCBI Taxonomy" id="1076549"/>
    <lineage>
        <taxon>Bacteria</taxon>
        <taxon>Pseudomonadati</taxon>
        <taxon>Pseudomonadota</taxon>
        <taxon>Gammaproteobacteria</taxon>
        <taxon>Enterobacterales</taxon>
        <taxon>Erwiniaceae</taxon>
        <taxon>Pantoea</taxon>
    </lineage>
</organism>
<evidence type="ECO:0000313" key="4">
    <source>
        <dbReference type="Proteomes" id="UP000232062"/>
    </source>
</evidence>
<dbReference type="SUPFAM" id="SSF47616">
    <property type="entry name" value="GST C-terminal domain-like"/>
    <property type="match status" value="1"/>
</dbReference>
<dbReference type="CDD" id="cd03188">
    <property type="entry name" value="GST_C_Beta"/>
    <property type="match status" value="1"/>
</dbReference>
<reference evidence="3 4" key="1">
    <citation type="submission" date="2017-11" db="EMBL/GenBank/DDBJ databases">
        <title>The genome sequence of Pantoea rodasii DSM 26611.</title>
        <authorList>
            <person name="Gao J."/>
            <person name="Mao X."/>
            <person name="Sun J."/>
        </authorList>
    </citation>
    <scope>NUCLEOTIDE SEQUENCE [LARGE SCALE GENOMIC DNA]</scope>
    <source>
        <strain evidence="3 4">DSM 26611</strain>
    </source>
</reference>
<dbReference type="PROSITE" id="PS50405">
    <property type="entry name" value="GST_CTER"/>
    <property type="match status" value="1"/>
</dbReference>
<dbReference type="CDD" id="cd03057">
    <property type="entry name" value="GST_N_Beta"/>
    <property type="match status" value="1"/>
</dbReference>
<dbReference type="InterPro" id="IPR004046">
    <property type="entry name" value="GST_C"/>
</dbReference>
<dbReference type="SFLD" id="SFLDG01150">
    <property type="entry name" value="Main.1:_Beta-like"/>
    <property type="match status" value="1"/>
</dbReference>
<comment type="caution">
    <text evidence="3">The sequence shown here is derived from an EMBL/GenBank/DDBJ whole genome shotgun (WGS) entry which is preliminary data.</text>
</comment>
<feature type="domain" description="GST N-terminal" evidence="1">
    <location>
        <begin position="1"/>
        <end position="81"/>
    </location>
</feature>
<proteinExistence type="predicted"/>
<dbReference type="OrthoDB" id="8772754at2"/>
<sequence length="199" mass="22433">MKLYFAPDTCSLAPHIVLRELALPFTLVRVNNQSKKTEDGQDFYHINPKGYVAALEIDEGSILTEGPPILLYLASLQPTAPLCVAPGGMDYIRLLEWLNFLATELHAGMAPLFNRALPQPVREGFEQRLFQRFAYLENTLRPGLFLQGETLGLADIYLYVLCGWCKFFAIDLAQWPALHAHYHRIHARPAVQAALLAEQ</sequence>
<accession>A0A2M9W704</accession>
<dbReference type="PANTHER" id="PTHR44051:SF8">
    <property type="entry name" value="GLUTATHIONE S-TRANSFERASE GSTA"/>
    <property type="match status" value="1"/>
</dbReference>
<dbReference type="InterPro" id="IPR036249">
    <property type="entry name" value="Thioredoxin-like_sf"/>
</dbReference>
<dbReference type="Proteomes" id="UP000232062">
    <property type="component" value="Unassembled WGS sequence"/>
</dbReference>
<dbReference type="AlphaFoldDB" id="A0A2M9W704"/>
<dbReference type="Pfam" id="PF00043">
    <property type="entry name" value="GST_C"/>
    <property type="match status" value="1"/>
</dbReference>
<dbReference type="EMBL" id="PIQI01000028">
    <property type="protein sequence ID" value="PJZ03311.1"/>
    <property type="molecule type" value="Genomic_DNA"/>
</dbReference>
<dbReference type="Gene3D" id="3.40.30.10">
    <property type="entry name" value="Glutaredoxin"/>
    <property type="match status" value="1"/>
</dbReference>
<dbReference type="PANTHER" id="PTHR44051">
    <property type="entry name" value="GLUTATHIONE S-TRANSFERASE-RELATED"/>
    <property type="match status" value="1"/>
</dbReference>
<dbReference type="SFLD" id="SFLDG00358">
    <property type="entry name" value="Main_(cytGST)"/>
    <property type="match status" value="1"/>
</dbReference>
<dbReference type="SUPFAM" id="SSF52833">
    <property type="entry name" value="Thioredoxin-like"/>
    <property type="match status" value="1"/>
</dbReference>
<feature type="domain" description="GST C-terminal" evidence="2">
    <location>
        <begin position="87"/>
        <end position="199"/>
    </location>
</feature>
<dbReference type="InterPro" id="IPR040079">
    <property type="entry name" value="Glutathione_S-Trfase"/>
</dbReference>
<dbReference type="GO" id="GO:0016740">
    <property type="term" value="F:transferase activity"/>
    <property type="evidence" value="ECO:0007669"/>
    <property type="project" value="UniProtKB-KW"/>
</dbReference>
<dbReference type="Pfam" id="PF13409">
    <property type="entry name" value="GST_N_2"/>
    <property type="match status" value="1"/>
</dbReference>
<dbReference type="InterPro" id="IPR010987">
    <property type="entry name" value="Glutathione-S-Trfase_C-like"/>
</dbReference>
<evidence type="ECO:0000313" key="3">
    <source>
        <dbReference type="EMBL" id="PJZ03311.1"/>
    </source>
</evidence>
<gene>
    <name evidence="3" type="ORF">PRCB_22275</name>
</gene>
<dbReference type="InterPro" id="IPR036282">
    <property type="entry name" value="Glutathione-S-Trfase_C_sf"/>
</dbReference>
<dbReference type="SFLD" id="SFLDS00019">
    <property type="entry name" value="Glutathione_Transferase_(cytos"/>
    <property type="match status" value="1"/>
</dbReference>
<evidence type="ECO:0000259" key="2">
    <source>
        <dbReference type="PROSITE" id="PS50405"/>
    </source>
</evidence>
<dbReference type="InterPro" id="IPR004045">
    <property type="entry name" value="Glutathione_S-Trfase_N"/>
</dbReference>
<protein>
    <submittedName>
        <fullName evidence="3">Glutathione transferase GstA</fullName>
    </submittedName>
</protein>
<keyword evidence="3" id="KW-0808">Transferase</keyword>
<keyword evidence="4" id="KW-1185">Reference proteome</keyword>
<dbReference type="STRING" id="1076549.HA45_05990"/>